<name>A0A3P7LWW4_DIBLA</name>
<accession>A0A3P7LWW4</accession>
<dbReference type="Proteomes" id="UP000281553">
    <property type="component" value="Unassembled WGS sequence"/>
</dbReference>
<proteinExistence type="predicted"/>
<sequence>MNQGPYYNEPGYANQRSPDASKRYNDIIKHETLRCAVCDVLERKYYIPDELYAVSKGAFENYHAYYQSICEANLSLSGQPMSDSHGGRRGAFQYNNILQRLCALKASLGK</sequence>
<evidence type="ECO:0000313" key="1">
    <source>
        <dbReference type="EMBL" id="VDN16097.1"/>
    </source>
</evidence>
<dbReference type="InterPro" id="IPR016135">
    <property type="entry name" value="UBQ-conjugating_enzyme/RWD"/>
</dbReference>
<dbReference type="OrthoDB" id="47801at2759"/>
<reference evidence="1 2" key="1">
    <citation type="submission" date="2018-11" db="EMBL/GenBank/DDBJ databases">
        <authorList>
            <consortium name="Pathogen Informatics"/>
        </authorList>
    </citation>
    <scope>NUCLEOTIDE SEQUENCE [LARGE SCALE GENOMIC DNA]</scope>
</reference>
<protein>
    <submittedName>
        <fullName evidence="1">Uncharacterized protein</fullName>
    </submittedName>
</protein>
<dbReference type="AlphaFoldDB" id="A0A3P7LWW4"/>
<evidence type="ECO:0000313" key="2">
    <source>
        <dbReference type="Proteomes" id="UP000281553"/>
    </source>
</evidence>
<organism evidence="1 2">
    <name type="scientific">Dibothriocephalus latus</name>
    <name type="common">Fish tapeworm</name>
    <name type="synonym">Diphyllobothrium latum</name>
    <dbReference type="NCBI Taxonomy" id="60516"/>
    <lineage>
        <taxon>Eukaryota</taxon>
        <taxon>Metazoa</taxon>
        <taxon>Spiralia</taxon>
        <taxon>Lophotrochozoa</taxon>
        <taxon>Platyhelminthes</taxon>
        <taxon>Cestoda</taxon>
        <taxon>Eucestoda</taxon>
        <taxon>Diphyllobothriidea</taxon>
        <taxon>Diphyllobothriidae</taxon>
        <taxon>Dibothriocephalus</taxon>
    </lineage>
</organism>
<dbReference type="EMBL" id="UYRU01064646">
    <property type="protein sequence ID" value="VDN16097.1"/>
    <property type="molecule type" value="Genomic_DNA"/>
</dbReference>
<gene>
    <name evidence="1" type="ORF">DILT_LOCUS11928</name>
</gene>
<keyword evidence="2" id="KW-1185">Reference proteome</keyword>
<dbReference type="Gene3D" id="3.10.110.10">
    <property type="entry name" value="Ubiquitin Conjugating Enzyme"/>
    <property type="match status" value="1"/>
</dbReference>